<evidence type="ECO:0000256" key="1">
    <source>
        <dbReference type="SAM" id="Coils"/>
    </source>
</evidence>
<dbReference type="Pfam" id="PF01391">
    <property type="entry name" value="Collagen"/>
    <property type="match status" value="1"/>
</dbReference>
<evidence type="ECO:0000256" key="2">
    <source>
        <dbReference type="SAM" id="MobiDB-lite"/>
    </source>
</evidence>
<keyword evidence="1" id="KW-0175">Coiled coil</keyword>
<name>A0A7J7K762_BUGNE</name>
<dbReference type="PANTHER" id="PTHR24024:SF18">
    <property type="entry name" value="SHORT-CHAIN COLLAGEN C4-LIKE"/>
    <property type="match status" value="1"/>
</dbReference>
<dbReference type="InterPro" id="IPR008160">
    <property type="entry name" value="Collagen"/>
</dbReference>
<dbReference type="InterPro" id="IPR051077">
    <property type="entry name" value="Ca-dependent_lectin"/>
</dbReference>
<evidence type="ECO:0000313" key="3">
    <source>
        <dbReference type="EMBL" id="KAF6033448.1"/>
    </source>
</evidence>
<sequence>MPTDPQYNSVDSSDNFSGSLIYGTEYQSYSYGIFPDSAHDQNVPCARCYTENRPALMMIPAKRSCPSGWTQEYEDQYPKYITGLSGVPTQMELYSTLSELIVLGMELLNIVHHMMHTDSSLVLFVLNEQACYCQSAIVSITLVTLVTLCSLIGYSAGVGSYDAEGVRELLAELREELTVTLKQQNETHQQQMNVVQQELEIQQKTNEELQATVYSLLKALLTGELPKVENFGENEKDKVSGLLEQICIFGRDGTPGLPGAPGLKGALGPEGEPGPTGDKGSPGLSGLRGDKGVQGSQGSPGIDGEKGETGAKGVQGAVGVKGTKGDRGVVGPTGLKGNTGNTGATGARGVPGTNFEGGAVYTRWGRTSCSAGSTRLYKEYQSYSYGIFPDSTHDQNVPCARCYTENRPALMMIPAKRSCPSGWTEEYEGSCNIKNTISLNYKGLL</sequence>
<accession>A0A7J7K762</accession>
<dbReference type="AlphaFoldDB" id="A0A7J7K762"/>
<dbReference type="PANTHER" id="PTHR24024">
    <property type="entry name" value="PULMONARY SURFACTANT-ASSOCIATED PROTEIN A"/>
    <property type="match status" value="1"/>
</dbReference>
<dbReference type="OrthoDB" id="5983381at2759"/>
<organism evidence="3 4">
    <name type="scientific">Bugula neritina</name>
    <name type="common">Brown bryozoan</name>
    <name type="synonym">Sertularia neritina</name>
    <dbReference type="NCBI Taxonomy" id="10212"/>
    <lineage>
        <taxon>Eukaryota</taxon>
        <taxon>Metazoa</taxon>
        <taxon>Spiralia</taxon>
        <taxon>Lophotrochozoa</taxon>
        <taxon>Bryozoa</taxon>
        <taxon>Gymnolaemata</taxon>
        <taxon>Cheilostomatida</taxon>
        <taxon>Flustrina</taxon>
        <taxon>Buguloidea</taxon>
        <taxon>Bugulidae</taxon>
        <taxon>Bugula</taxon>
    </lineage>
</organism>
<feature type="compositionally biased region" description="Low complexity" evidence="2">
    <location>
        <begin position="311"/>
        <end position="321"/>
    </location>
</feature>
<feature type="compositionally biased region" description="Low complexity" evidence="2">
    <location>
        <begin position="332"/>
        <end position="348"/>
    </location>
</feature>
<protein>
    <submittedName>
        <fullName evidence="3">Uncharacterized protein</fullName>
    </submittedName>
</protein>
<proteinExistence type="predicted"/>
<reference evidence="3" key="1">
    <citation type="submission" date="2020-06" db="EMBL/GenBank/DDBJ databases">
        <title>Draft genome of Bugula neritina, a colonial animal packing powerful symbionts and potential medicines.</title>
        <authorList>
            <person name="Rayko M."/>
        </authorList>
    </citation>
    <scope>NUCLEOTIDE SEQUENCE [LARGE SCALE GENOMIC DNA]</scope>
    <source>
        <strain evidence="3">Kwan_BN1</strain>
    </source>
</reference>
<feature type="compositionally biased region" description="Low complexity" evidence="2">
    <location>
        <begin position="254"/>
        <end position="279"/>
    </location>
</feature>
<evidence type="ECO:0000313" key="4">
    <source>
        <dbReference type="Proteomes" id="UP000593567"/>
    </source>
</evidence>
<comment type="caution">
    <text evidence="3">The sequence shown here is derived from an EMBL/GenBank/DDBJ whole genome shotgun (WGS) entry which is preliminary data.</text>
</comment>
<dbReference type="Proteomes" id="UP000593567">
    <property type="component" value="Unassembled WGS sequence"/>
</dbReference>
<gene>
    <name evidence="3" type="ORF">EB796_008246</name>
</gene>
<dbReference type="GO" id="GO:0005615">
    <property type="term" value="C:extracellular space"/>
    <property type="evidence" value="ECO:0007669"/>
    <property type="project" value="TreeGrafter"/>
</dbReference>
<keyword evidence="4" id="KW-1185">Reference proteome</keyword>
<dbReference type="EMBL" id="VXIV02001334">
    <property type="protein sequence ID" value="KAF6033448.1"/>
    <property type="molecule type" value="Genomic_DNA"/>
</dbReference>
<feature type="region of interest" description="Disordered" evidence="2">
    <location>
        <begin position="254"/>
        <end position="350"/>
    </location>
</feature>
<feature type="coiled-coil region" evidence="1">
    <location>
        <begin position="163"/>
        <end position="212"/>
    </location>
</feature>